<feature type="chain" id="PRO_5022989135" evidence="1">
    <location>
        <begin position="23"/>
        <end position="84"/>
    </location>
</feature>
<organism evidence="2 3">
    <name type="scientific">Bradyrhizobium rifense</name>
    <dbReference type="NCBI Taxonomy" id="515499"/>
    <lineage>
        <taxon>Bacteria</taxon>
        <taxon>Pseudomonadati</taxon>
        <taxon>Pseudomonadota</taxon>
        <taxon>Alphaproteobacteria</taxon>
        <taxon>Hyphomicrobiales</taxon>
        <taxon>Nitrobacteraceae</taxon>
        <taxon>Bradyrhizobium</taxon>
    </lineage>
</organism>
<dbReference type="EMBL" id="VSSS01000058">
    <property type="protein sequence ID" value="TYL89715.1"/>
    <property type="molecule type" value="Genomic_DNA"/>
</dbReference>
<evidence type="ECO:0000256" key="1">
    <source>
        <dbReference type="SAM" id="SignalP"/>
    </source>
</evidence>
<comment type="caution">
    <text evidence="2">The sequence shown here is derived from an EMBL/GenBank/DDBJ whole genome shotgun (WGS) entry which is preliminary data.</text>
</comment>
<gene>
    <name evidence="2" type="ORF">FXB40_34385</name>
</gene>
<dbReference type="OrthoDB" id="8229016at2"/>
<dbReference type="Pfam" id="PF12071">
    <property type="entry name" value="DUF3551"/>
    <property type="match status" value="1"/>
</dbReference>
<dbReference type="AlphaFoldDB" id="A0A5D3K340"/>
<dbReference type="Proteomes" id="UP000324758">
    <property type="component" value="Unassembled WGS sequence"/>
</dbReference>
<dbReference type="InterPro" id="IPR021937">
    <property type="entry name" value="DUF3551"/>
</dbReference>
<evidence type="ECO:0000313" key="3">
    <source>
        <dbReference type="Proteomes" id="UP000324758"/>
    </source>
</evidence>
<dbReference type="RefSeq" id="WP_148776720.1">
    <property type="nucleotide sequence ID" value="NZ_VSSS01000058.1"/>
</dbReference>
<evidence type="ECO:0000313" key="2">
    <source>
        <dbReference type="EMBL" id="TYL89715.1"/>
    </source>
</evidence>
<reference evidence="2 3" key="1">
    <citation type="submission" date="2019-08" db="EMBL/GenBank/DDBJ databases">
        <title>Bradyrhizobium hipponensis sp. nov., a rhizobium isolated from a Lupinus angustifolius root nodule in Tunisia.</title>
        <authorList>
            <person name="Off K."/>
            <person name="Rejili M."/>
            <person name="Mars M."/>
            <person name="Brachmann A."/>
            <person name="Marin M."/>
        </authorList>
    </citation>
    <scope>NUCLEOTIDE SEQUENCE [LARGE SCALE GENOMIC DNA]</scope>
    <source>
        <strain evidence="2 3">CTAW71</strain>
    </source>
</reference>
<feature type="signal peptide" evidence="1">
    <location>
        <begin position="1"/>
        <end position="22"/>
    </location>
</feature>
<accession>A0A5D3K340</accession>
<keyword evidence="1" id="KW-0732">Signal</keyword>
<name>A0A5D3K340_9BRAD</name>
<keyword evidence="3" id="KW-1185">Reference proteome</keyword>
<sequence>MRALPILFLVGITMTVAAPASAQRFAGNAPVCMQKWEWGGSSYISCDYRSWDECRASAAGLPAMCMQNPYVQQPSYPERSPRSR</sequence>
<proteinExistence type="predicted"/>
<protein>
    <submittedName>
        <fullName evidence="2">DUF3551 domain-containing protein</fullName>
    </submittedName>
</protein>